<proteinExistence type="predicted"/>
<gene>
    <name evidence="2" type="ORF">DM39_862</name>
</gene>
<organism evidence="2 3">
    <name type="scientific">Burkholderia cenocepacia</name>
    <dbReference type="NCBI Taxonomy" id="95486"/>
    <lineage>
        <taxon>Bacteria</taxon>
        <taxon>Pseudomonadati</taxon>
        <taxon>Pseudomonadota</taxon>
        <taxon>Betaproteobacteria</taxon>
        <taxon>Burkholderiales</taxon>
        <taxon>Burkholderiaceae</taxon>
        <taxon>Burkholderia</taxon>
        <taxon>Burkholderia cepacia complex</taxon>
    </lineage>
</organism>
<keyword evidence="3" id="KW-1185">Reference proteome</keyword>
<name>A0AAN0RUM1_9BURK</name>
<feature type="compositionally biased region" description="Low complexity" evidence="1">
    <location>
        <begin position="177"/>
        <end position="197"/>
    </location>
</feature>
<feature type="compositionally biased region" description="Basic and acidic residues" evidence="1">
    <location>
        <begin position="260"/>
        <end position="271"/>
    </location>
</feature>
<dbReference type="KEGG" id="bcen:DM39_862"/>
<feature type="compositionally biased region" description="Low complexity" evidence="1">
    <location>
        <begin position="207"/>
        <end position="225"/>
    </location>
</feature>
<dbReference type="Proteomes" id="UP000029413">
    <property type="component" value="Chromosome 1"/>
</dbReference>
<feature type="region of interest" description="Disordered" evidence="1">
    <location>
        <begin position="146"/>
        <end position="278"/>
    </location>
</feature>
<feature type="compositionally biased region" description="Polar residues" evidence="1">
    <location>
        <begin position="227"/>
        <end position="241"/>
    </location>
</feature>
<protein>
    <submittedName>
        <fullName evidence="2">Uncharacterized protein</fullName>
    </submittedName>
</protein>
<evidence type="ECO:0000313" key="3">
    <source>
        <dbReference type="Proteomes" id="UP000029413"/>
    </source>
</evidence>
<sequence>MSPSPLVPVEGALARPRAAPLDDVPPFGREWIFRGASGEQRDRRCLATLSTSCIEIGAPHRACHWEPLPASAPPAVDASVAGAAAGRRAAQAGPASHQRRAMYAACWSVGALGIIGALIATHEPFGSSTSGGTIRTAGAVAVRAAQSTSTGPSTSAFMATPTSGGTPPVLPAPPEPAAIAPLRHAAATSAGPSGGSPHVASDISRSRTSPRATATPDTRRAAAASHLPSTHRPNGVRTTIAQARPPSLLRTAARPPIARDAPHAPGRDRRSPLPHTADALDDPLTLIAIANALGADRAAPAAPAPAAGFDWTSRLSHRRLTDTPNAFAR</sequence>
<accession>A0AAN0RUM1</accession>
<dbReference type="AlphaFoldDB" id="A0AAN0RUM1"/>
<feature type="compositionally biased region" description="Polar residues" evidence="1">
    <location>
        <begin position="146"/>
        <end position="165"/>
    </location>
</feature>
<dbReference type="EMBL" id="CP007783">
    <property type="protein sequence ID" value="AIO34193.1"/>
    <property type="molecule type" value="Genomic_DNA"/>
</dbReference>
<evidence type="ECO:0000313" key="2">
    <source>
        <dbReference type="EMBL" id="AIO34193.1"/>
    </source>
</evidence>
<reference evidence="2 3" key="1">
    <citation type="submission" date="2014-05" db="EMBL/GenBank/DDBJ databases">
        <authorList>
            <person name="Bishop-Lilly K.A."/>
            <person name="Broomall S.M."/>
            <person name="Chain P.S."/>
            <person name="Chertkov O."/>
            <person name="Coyne S.R."/>
            <person name="Daligault H.E."/>
            <person name="Davenport K.W."/>
            <person name="Erkkila T."/>
            <person name="Frey K.G."/>
            <person name="Gibbons H.S."/>
            <person name="Gu W."/>
            <person name="Jaissle J."/>
            <person name="Johnson S.L."/>
            <person name="Koroleva G.I."/>
            <person name="Ladner J.T."/>
            <person name="Lo C.-C."/>
            <person name="Minogue T.D."/>
            <person name="Munk C."/>
            <person name="Palacios G.F."/>
            <person name="Redden C.L."/>
            <person name="Rosenzweig C.N."/>
            <person name="Scholz M.B."/>
            <person name="Teshima H."/>
            <person name="Xu Y."/>
        </authorList>
    </citation>
    <scope>NUCLEOTIDE SEQUENCE [LARGE SCALE GENOMIC DNA]</scope>
    <source>
        <strain evidence="2 3">DDS 22E-1</strain>
    </source>
</reference>
<evidence type="ECO:0000256" key="1">
    <source>
        <dbReference type="SAM" id="MobiDB-lite"/>
    </source>
</evidence>